<reference evidence="3 4" key="1">
    <citation type="submission" date="2019-01" db="EMBL/GenBank/DDBJ databases">
        <authorList>
            <person name="Chen W.-M."/>
        </authorList>
    </citation>
    <scope>NUCLEOTIDE SEQUENCE [LARGE SCALE GENOMIC DNA]</scope>
    <source>
        <strain evidence="3 4">CCP-6</strain>
    </source>
</reference>
<dbReference type="GO" id="GO:0016787">
    <property type="term" value="F:hydrolase activity"/>
    <property type="evidence" value="ECO:0007669"/>
    <property type="project" value="UniProtKB-KW"/>
</dbReference>
<dbReference type="SUPFAM" id="SSF53474">
    <property type="entry name" value="alpha/beta-Hydrolases"/>
    <property type="match status" value="1"/>
</dbReference>
<gene>
    <name evidence="3" type="ORF">EOD42_16445</name>
</gene>
<dbReference type="RefSeq" id="WP_127788640.1">
    <property type="nucleotide sequence ID" value="NZ_SACL01000005.1"/>
</dbReference>
<dbReference type="Gene3D" id="3.40.50.1820">
    <property type="entry name" value="alpha/beta hydrolase"/>
    <property type="match status" value="1"/>
</dbReference>
<organism evidence="3 4">
    <name type="scientific">Rhodovarius crocodyli</name>
    <dbReference type="NCBI Taxonomy" id="1979269"/>
    <lineage>
        <taxon>Bacteria</taxon>
        <taxon>Pseudomonadati</taxon>
        <taxon>Pseudomonadota</taxon>
        <taxon>Alphaproteobacteria</taxon>
        <taxon>Acetobacterales</taxon>
        <taxon>Roseomonadaceae</taxon>
        <taxon>Rhodovarius</taxon>
    </lineage>
</organism>
<dbReference type="PANTHER" id="PTHR43037">
    <property type="entry name" value="UNNAMED PRODUCT-RELATED"/>
    <property type="match status" value="1"/>
</dbReference>
<sequence length="349" mass="37119">MGETPAAALAAAILRALDRMQAATRALDPADPSPPEADAALGDALAASRAFDWPEAWLPIRDCLDQAARLLLEAERVMATATSLPEAWRAFRAIPRASEAIYPLCPFIPSISRHFLEPARRGDAALLERLAADPGREGVGVMHLGGPPGSRGNASLYVPEDYEPARPMPLVVALHGGSGNGAGFLWSWLRAARGRGVAVLAPTALGDTWSIMEPEIDGPNIAHWIDVVSAQWNIAAAPRLLSGMSDGGSFTYSLGLSAEPPFTHLAPVAGNFHPMLTMAMNPEHVRGLPVRITHGARDWMFPPDVAVQASELLRHVGARVECHVLAGLAHAWPLEQADAILGWCMGDAP</sequence>
<keyword evidence="4" id="KW-1185">Reference proteome</keyword>
<protein>
    <submittedName>
        <fullName evidence="3">Phospholipase</fullName>
    </submittedName>
</protein>
<dbReference type="EMBL" id="SACL01000005">
    <property type="protein sequence ID" value="RVT95779.1"/>
    <property type="molecule type" value="Genomic_DNA"/>
</dbReference>
<keyword evidence="2" id="KW-0378">Hydrolase</keyword>
<evidence type="ECO:0000313" key="3">
    <source>
        <dbReference type="EMBL" id="RVT95779.1"/>
    </source>
</evidence>
<dbReference type="InterPro" id="IPR029058">
    <property type="entry name" value="AB_hydrolase_fold"/>
</dbReference>
<name>A0A437MDQ3_9PROT</name>
<evidence type="ECO:0000256" key="1">
    <source>
        <dbReference type="ARBA" id="ARBA00022729"/>
    </source>
</evidence>
<comment type="caution">
    <text evidence="3">The sequence shown here is derived from an EMBL/GenBank/DDBJ whole genome shotgun (WGS) entry which is preliminary data.</text>
</comment>
<dbReference type="Proteomes" id="UP000282957">
    <property type="component" value="Unassembled WGS sequence"/>
</dbReference>
<dbReference type="AlphaFoldDB" id="A0A437MDQ3"/>
<keyword evidence="1" id="KW-0732">Signal</keyword>
<evidence type="ECO:0000313" key="4">
    <source>
        <dbReference type="Proteomes" id="UP000282957"/>
    </source>
</evidence>
<evidence type="ECO:0000256" key="2">
    <source>
        <dbReference type="ARBA" id="ARBA00022801"/>
    </source>
</evidence>
<dbReference type="OrthoDB" id="9764953at2"/>
<dbReference type="InterPro" id="IPR050955">
    <property type="entry name" value="Plant_Biomass_Hydrol_Est"/>
</dbReference>
<accession>A0A437MDQ3</accession>
<dbReference type="PANTHER" id="PTHR43037:SF5">
    <property type="entry name" value="FERULOYL ESTERASE"/>
    <property type="match status" value="1"/>
</dbReference>
<proteinExistence type="predicted"/>